<sequence>MHKSASERFSSTFNIRTCEVRRVLREIEYYCNCSMATAFTTERIEKVMPCNVDEYFGCARGVVEKTLGEGAGRDCLPPCESVEYVAWQ</sequence>
<accession>A0A0C2GYX3</accession>
<evidence type="ECO:0000313" key="1">
    <source>
        <dbReference type="EMBL" id="KIH62321.1"/>
    </source>
</evidence>
<evidence type="ECO:0008006" key="3">
    <source>
        <dbReference type="Google" id="ProtNLM"/>
    </source>
</evidence>
<evidence type="ECO:0000313" key="2">
    <source>
        <dbReference type="Proteomes" id="UP000054047"/>
    </source>
</evidence>
<dbReference type="Proteomes" id="UP000054047">
    <property type="component" value="Unassembled WGS sequence"/>
</dbReference>
<protein>
    <recommendedName>
        <fullName evidence="3">Amiloride-sensitive sodium channel</fullName>
    </recommendedName>
</protein>
<dbReference type="EMBL" id="KN729405">
    <property type="protein sequence ID" value="KIH62321.1"/>
    <property type="molecule type" value="Genomic_DNA"/>
</dbReference>
<keyword evidence="2" id="KW-1185">Reference proteome</keyword>
<dbReference type="AlphaFoldDB" id="A0A0C2GYX3"/>
<reference evidence="1 2" key="1">
    <citation type="submission" date="2013-12" db="EMBL/GenBank/DDBJ databases">
        <title>Draft genome of the parsitic nematode Ancylostoma duodenale.</title>
        <authorList>
            <person name="Mitreva M."/>
        </authorList>
    </citation>
    <scope>NUCLEOTIDE SEQUENCE [LARGE SCALE GENOMIC DNA]</scope>
    <source>
        <strain evidence="1 2">Zhejiang</strain>
    </source>
</reference>
<organism evidence="1 2">
    <name type="scientific">Ancylostoma duodenale</name>
    <dbReference type="NCBI Taxonomy" id="51022"/>
    <lineage>
        <taxon>Eukaryota</taxon>
        <taxon>Metazoa</taxon>
        <taxon>Ecdysozoa</taxon>
        <taxon>Nematoda</taxon>
        <taxon>Chromadorea</taxon>
        <taxon>Rhabditida</taxon>
        <taxon>Rhabditina</taxon>
        <taxon>Rhabditomorpha</taxon>
        <taxon>Strongyloidea</taxon>
        <taxon>Ancylostomatidae</taxon>
        <taxon>Ancylostomatinae</taxon>
        <taxon>Ancylostoma</taxon>
    </lineage>
</organism>
<proteinExistence type="predicted"/>
<feature type="non-terminal residue" evidence="1">
    <location>
        <position position="88"/>
    </location>
</feature>
<name>A0A0C2GYX3_9BILA</name>
<gene>
    <name evidence="1" type="ORF">ANCDUO_07398</name>
</gene>